<dbReference type="InterPro" id="IPR008881">
    <property type="entry name" value="Trigger_fac_ribosome-bd_bac"/>
</dbReference>
<evidence type="ECO:0000313" key="18">
    <source>
        <dbReference type="Proteomes" id="UP000621492"/>
    </source>
</evidence>
<dbReference type="InterPro" id="IPR037041">
    <property type="entry name" value="Trigger_fac_C_sf"/>
</dbReference>
<keyword evidence="15" id="KW-0175">Coiled coil</keyword>
<dbReference type="NCBIfam" id="TIGR00115">
    <property type="entry name" value="tig"/>
    <property type="match status" value="1"/>
</dbReference>
<feature type="domain" description="PPIase FKBP-type" evidence="16">
    <location>
        <begin position="163"/>
        <end position="245"/>
    </location>
</feature>
<dbReference type="PROSITE" id="PS50059">
    <property type="entry name" value="FKBP_PPIASE"/>
    <property type="match status" value="1"/>
</dbReference>
<evidence type="ECO:0000259" key="16">
    <source>
        <dbReference type="PROSITE" id="PS50059"/>
    </source>
</evidence>
<dbReference type="GO" id="GO:0003755">
    <property type="term" value="F:peptidyl-prolyl cis-trans isomerase activity"/>
    <property type="evidence" value="ECO:0007669"/>
    <property type="project" value="UniProtKB-UniRule"/>
</dbReference>
<dbReference type="Pfam" id="PF00254">
    <property type="entry name" value="FKBP_C"/>
    <property type="match status" value="1"/>
</dbReference>
<keyword evidence="9 12" id="KW-0131">Cell cycle</keyword>
<dbReference type="InterPro" id="IPR001179">
    <property type="entry name" value="PPIase_FKBP_dom"/>
</dbReference>
<evidence type="ECO:0000313" key="17">
    <source>
        <dbReference type="EMBL" id="GGB28040.1"/>
    </source>
</evidence>
<sequence>MTAKWEKQEGNEGVLTFNVSSDDFDRALDQAFKKVVKKVQIPGFRKGKVPRKIFEKRFGVESLYQDAVDIVLPDAYMKAVEETGIEPVDQPAIDIEEIEQGKDLVFTANVTVKPEVTLGEYKGLEVEEQDTTVTDEDVDHEIEHQREHHAELIVKEDGKVEQGDTVVMDFEGFIDGEAFAGGKGENHSLEIGSGQFIPGFEDELIGKESGEETEIKVTFPEDYHAEELAGKDATFKVTIHEIKTKELPELDDEFAKDVDEEVETLDELKAKKKEQLAAQKKQDAENQKRETLVEKASENAEVDIPSAMVETELDRMVKEFEQRLQMQGMTMEMYSQFSGQDEAALREQMKEDAEKRVKTNLVLEAIFHEEDLEVTDEDADAELENMASMYGSDVDQIKQMLGGNTDAIKEDLKFRKAIDFLVEQSKTA</sequence>
<evidence type="ECO:0000256" key="4">
    <source>
        <dbReference type="ARBA" id="ARBA00016902"/>
    </source>
</evidence>
<dbReference type="SUPFAM" id="SSF54534">
    <property type="entry name" value="FKBP-like"/>
    <property type="match status" value="1"/>
</dbReference>
<keyword evidence="8 12" id="KW-0413">Isomerase</keyword>
<evidence type="ECO:0000256" key="15">
    <source>
        <dbReference type="SAM" id="Coils"/>
    </source>
</evidence>
<dbReference type="InterPro" id="IPR046357">
    <property type="entry name" value="PPIase_dom_sf"/>
</dbReference>
<keyword evidence="12" id="KW-0963">Cytoplasm</keyword>
<dbReference type="Pfam" id="PF05698">
    <property type="entry name" value="Trigger_C"/>
    <property type="match status" value="1"/>
</dbReference>
<dbReference type="Pfam" id="PF05697">
    <property type="entry name" value="Trigger_N"/>
    <property type="match status" value="1"/>
</dbReference>
<dbReference type="Gene3D" id="3.30.70.1050">
    <property type="entry name" value="Trigger factor ribosome-binding domain"/>
    <property type="match status" value="1"/>
</dbReference>
<evidence type="ECO:0000256" key="7">
    <source>
        <dbReference type="ARBA" id="ARBA00023186"/>
    </source>
</evidence>
<comment type="similarity">
    <text evidence="2 12 14">Belongs to the FKBP-type PPIase family. Tig subfamily.</text>
</comment>
<dbReference type="PANTHER" id="PTHR30560">
    <property type="entry name" value="TRIGGER FACTOR CHAPERONE AND PEPTIDYL-PROLYL CIS/TRANS ISOMERASE"/>
    <property type="match status" value="1"/>
</dbReference>
<evidence type="ECO:0000256" key="11">
    <source>
        <dbReference type="ARBA" id="ARBA00029986"/>
    </source>
</evidence>
<dbReference type="PIRSF" id="PIRSF003095">
    <property type="entry name" value="Trigger_factor"/>
    <property type="match status" value="1"/>
</dbReference>
<evidence type="ECO:0000256" key="14">
    <source>
        <dbReference type="RuleBase" id="RU003914"/>
    </source>
</evidence>
<evidence type="ECO:0000256" key="1">
    <source>
        <dbReference type="ARBA" id="ARBA00000971"/>
    </source>
</evidence>
<dbReference type="InterPro" id="IPR005215">
    <property type="entry name" value="Trig_fac"/>
</dbReference>
<proteinExistence type="inferred from homology"/>
<dbReference type="AlphaFoldDB" id="A0A9W5TU02"/>
<name>A0A9W5TU02_9BACI</name>
<dbReference type="GO" id="GO:0015031">
    <property type="term" value="P:protein transport"/>
    <property type="evidence" value="ECO:0007669"/>
    <property type="project" value="UniProtKB-UniRule"/>
</dbReference>
<evidence type="ECO:0000256" key="12">
    <source>
        <dbReference type="HAMAP-Rule" id="MF_00303"/>
    </source>
</evidence>
<dbReference type="GO" id="GO:0051301">
    <property type="term" value="P:cell division"/>
    <property type="evidence" value="ECO:0007669"/>
    <property type="project" value="UniProtKB-KW"/>
</dbReference>
<keyword evidence="6 12" id="KW-0697">Rotamase</keyword>
<evidence type="ECO:0000256" key="2">
    <source>
        <dbReference type="ARBA" id="ARBA00005464"/>
    </source>
</evidence>
<protein>
    <recommendedName>
        <fullName evidence="4 12">Trigger factor</fullName>
        <shortName evidence="12">TF</shortName>
        <ecNumber evidence="3 12">5.2.1.8</ecNumber>
    </recommendedName>
    <alternativeName>
        <fullName evidence="11 12">PPIase</fullName>
    </alternativeName>
</protein>
<comment type="domain">
    <text evidence="12">Consists of 3 domains; the N-terminus binds the ribosome, the middle domain has PPIase activity, while the C-terminus has intrinsic chaperone activity on its own.</text>
</comment>
<comment type="subcellular location">
    <subcellularLocation>
        <location evidence="12">Cytoplasm</location>
    </subcellularLocation>
    <text evidence="12">About half TF is bound to the ribosome near the polypeptide exit tunnel while the other half is free in the cytoplasm.</text>
</comment>
<dbReference type="HAMAP" id="MF_00303">
    <property type="entry name" value="Trigger_factor_Tig"/>
    <property type="match status" value="1"/>
</dbReference>
<evidence type="ECO:0000256" key="8">
    <source>
        <dbReference type="ARBA" id="ARBA00023235"/>
    </source>
</evidence>
<comment type="catalytic activity">
    <reaction evidence="1 12 13">
        <text>[protein]-peptidylproline (omega=180) = [protein]-peptidylproline (omega=0)</text>
        <dbReference type="Rhea" id="RHEA:16237"/>
        <dbReference type="Rhea" id="RHEA-COMP:10747"/>
        <dbReference type="Rhea" id="RHEA-COMP:10748"/>
        <dbReference type="ChEBI" id="CHEBI:83833"/>
        <dbReference type="ChEBI" id="CHEBI:83834"/>
        <dbReference type="EC" id="5.2.1.8"/>
    </reaction>
</comment>
<evidence type="ECO:0000256" key="6">
    <source>
        <dbReference type="ARBA" id="ARBA00023110"/>
    </source>
</evidence>
<keyword evidence="18" id="KW-1185">Reference proteome</keyword>
<dbReference type="Gene3D" id="3.10.50.40">
    <property type="match status" value="1"/>
</dbReference>
<dbReference type="FunFam" id="3.10.50.40:FF:000001">
    <property type="entry name" value="Trigger factor"/>
    <property type="match status" value="1"/>
</dbReference>
<dbReference type="EC" id="5.2.1.8" evidence="3 12"/>
<dbReference type="RefSeq" id="WP_088050792.1">
    <property type="nucleotide sequence ID" value="NZ_BMJD01000001.1"/>
</dbReference>
<dbReference type="GO" id="GO:0043335">
    <property type="term" value="P:protein unfolding"/>
    <property type="evidence" value="ECO:0007669"/>
    <property type="project" value="TreeGrafter"/>
</dbReference>
<reference evidence="17" key="1">
    <citation type="journal article" date="2014" name="Int. J. Syst. Evol. Microbiol.">
        <title>Complete genome sequence of Corynebacterium casei LMG S-19264T (=DSM 44701T), isolated from a smear-ripened cheese.</title>
        <authorList>
            <consortium name="US DOE Joint Genome Institute (JGI-PGF)"/>
            <person name="Walter F."/>
            <person name="Albersmeier A."/>
            <person name="Kalinowski J."/>
            <person name="Ruckert C."/>
        </authorList>
    </citation>
    <scope>NUCLEOTIDE SEQUENCE</scope>
    <source>
        <strain evidence="17">CGMCC 1.15454</strain>
    </source>
</reference>
<accession>A0A9W5TU02</accession>
<dbReference type="GO" id="GO:0043022">
    <property type="term" value="F:ribosome binding"/>
    <property type="evidence" value="ECO:0007669"/>
    <property type="project" value="TreeGrafter"/>
</dbReference>
<dbReference type="Proteomes" id="UP000621492">
    <property type="component" value="Unassembled WGS sequence"/>
</dbReference>
<dbReference type="InterPro" id="IPR027304">
    <property type="entry name" value="Trigger_fact/SurA_dom_sf"/>
</dbReference>
<dbReference type="SUPFAM" id="SSF109998">
    <property type="entry name" value="Triger factor/SurA peptide-binding domain-like"/>
    <property type="match status" value="1"/>
</dbReference>
<comment type="caution">
    <text evidence="17">The sequence shown here is derived from an EMBL/GenBank/DDBJ whole genome shotgun (WGS) entry which is preliminary data.</text>
</comment>
<evidence type="ECO:0000256" key="5">
    <source>
        <dbReference type="ARBA" id="ARBA00022618"/>
    </source>
</evidence>
<dbReference type="GO" id="GO:0044183">
    <property type="term" value="F:protein folding chaperone"/>
    <property type="evidence" value="ECO:0007669"/>
    <property type="project" value="TreeGrafter"/>
</dbReference>
<keyword evidence="7 12" id="KW-0143">Chaperone</keyword>
<dbReference type="GO" id="GO:0051083">
    <property type="term" value="P:'de novo' cotranslational protein folding"/>
    <property type="evidence" value="ECO:0007669"/>
    <property type="project" value="TreeGrafter"/>
</dbReference>
<keyword evidence="5 12" id="KW-0132">Cell division</keyword>
<comment type="function">
    <text evidence="10 12">Involved in protein export. Acts as a chaperone by maintaining the newly synthesized protein in an open conformation. Functions as a peptidyl-prolyl cis-trans isomerase.</text>
</comment>
<dbReference type="EMBL" id="BMJD01000001">
    <property type="protein sequence ID" value="GGB28040.1"/>
    <property type="molecule type" value="Genomic_DNA"/>
</dbReference>
<dbReference type="GO" id="GO:0005737">
    <property type="term" value="C:cytoplasm"/>
    <property type="evidence" value="ECO:0007669"/>
    <property type="project" value="UniProtKB-SubCell"/>
</dbReference>
<gene>
    <name evidence="12 17" type="primary">tig</name>
    <name evidence="17" type="ORF">GCM10011409_01750</name>
</gene>
<organism evidence="17 18">
    <name type="scientific">Lentibacillus populi</name>
    <dbReference type="NCBI Taxonomy" id="1827502"/>
    <lineage>
        <taxon>Bacteria</taxon>
        <taxon>Bacillati</taxon>
        <taxon>Bacillota</taxon>
        <taxon>Bacilli</taxon>
        <taxon>Bacillales</taxon>
        <taxon>Bacillaceae</taxon>
        <taxon>Lentibacillus</taxon>
    </lineage>
</organism>
<dbReference type="PANTHER" id="PTHR30560:SF3">
    <property type="entry name" value="TRIGGER FACTOR-LIKE PROTEIN TIG, CHLOROPLASTIC"/>
    <property type="match status" value="1"/>
</dbReference>
<evidence type="ECO:0000256" key="13">
    <source>
        <dbReference type="PROSITE-ProRule" id="PRU00277"/>
    </source>
</evidence>
<dbReference type="InterPro" id="IPR036611">
    <property type="entry name" value="Trigger_fac_ribosome-bd_sf"/>
</dbReference>
<dbReference type="InterPro" id="IPR008880">
    <property type="entry name" value="Trigger_fac_C"/>
</dbReference>
<feature type="coiled-coil region" evidence="15">
    <location>
        <begin position="255"/>
        <end position="301"/>
    </location>
</feature>
<evidence type="ECO:0000256" key="3">
    <source>
        <dbReference type="ARBA" id="ARBA00013194"/>
    </source>
</evidence>
<dbReference type="SUPFAM" id="SSF102735">
    <property type="entry name" value="Trigger factor ribosome-binding domain"/>
    <property type="match status" value="1"/>
</dbReference>
<reference evidence="17" key="2">
    <citation type="submission" date="2020-09" db="EMBL/GenBank/DDBJ databases">
        <authorList>
            <person name="Sun Q."/>
            <person name="Zhou Y."/>
        </authorList>
    </citation>
    <scope>NUCLEOTIDE SEQUENCE</scope>
    <source>
        <strain evidence="17">CGMCC 1.15454</strain>
    </source>
</reference>
<evidence type="ECO:0000256" key="9">
    <source>
        <dbReference type="ARBA" id="ARBA00023306"/>
    </source>
</evidence>
<evidence type="ECO:0000256" key="10">
    <source>
        <dbReference type="ARBA" id="ARBA00024849"/>
    </source>
</evidence>
<dbReference type="Gene3D" id="1.10.3120.10">
    <property type="entry name" value="Trigger factor, C-terminal domain"/>
    <property type="match status" value="1"/>
</dbReference>